<evidence type="ECO:0000313" key="1">
    <source>
        <dbReference type="EMBL" id="ARW09487.1"/>
    </source>
</evidence>
<sequence>MGAALLAGGYFKWCGYSRRCFWFRYGWSCCCGHQHLSVMLLAPSKITKVQHHKAAEWKNISEIMNALHPCCRHQRDDCAWFALTFRDWTGETKVCSREAAYFQSDLLDFRQDKAGDWLVKVRALR</sequence>
<dbReference type="EMBL" id="CP021524">
    <property type="protein sequence ID" value="ARW09487.1"/>
    <property type="molecule type" value="Genomic_DNA"/>
</dbReference>
<evidence type="ECO:0000313" key="2">
    <source>
        <dbReference type="Proteomes" id="UP000195633"/>
    </source>
</evidence>
<proteinExistence type="predicted"/>
<dbReference type="AlphaFoldDB" id="A0A1Y0V3R1"/>
<dbReference type="Proteomes" id="UP000195633">
    <property type="component" value="Chromosome"/>
</dbReference>
<name>A0A1Y0V3R1_9PROT</name>
<accession>A0A1Y0V3R1</accession>
<protein>
    <submittedName>
        <fullName evidence="1">Uncharacterized protein</fullName>
    </submittedName>
</protein>
<reference evidence="1 2" key="1">
    <citation type="submission" date="2017-05" db="EMBL/GenBank/DDBJ databases">
        <title>Genome sequence of Acetobacter pasteurianus subsp. ascendens strain SRCM101447.</title>
        <authorList>
            <person name="Cho S.H."/>
        </authorList>
    </citation>
    <scope>NUCLEOTIDE SEQUENCE [LARGE SCALE GENOMIC DNA]</scope>
    <source>
        <strain evidence="1 2">SRCM101447</strain>
    </source>
</reference>
<organism evidence="1 2">
    <name type="scientific">Acetobacter ascendens</name>
    <dbReference type="NCBI Taxonomy" id="481146"/>
    <lineage>
        <taxon>Bacteria</taxon>
        <taxon>Pseudomonadati</taxon>
        <taxon>Pseudomonadota</taxon>
        <taxon>Alphaproteobacteria</taxon>
        <taxon>Acetobacterales</taxon>
        <taxon>Acetobacteraceae</taxon>
        <taxon>Acetobacter</taxon>
    </lineage>
</organism>
<gene>
    <name evidence="1" type="ORF">S101447_00382</name>
</gene>